<evidence type="ECO:0000256" key="1">
    <source>
        <dbReference type="ARBA" id="ARBA00004162"/>
    </source>
</evidence>
<protein>
    <recommendedName>
        <fullName evidence="3">Sec translocon accessory complex subunit YajC</fullName>
    </recommendedName>
</protein>
<keyword evidence="9" id="KW-0811">Translocation</keyword>
<dbReference type="PRINTS" id="PR01853">
    <property type="entry name" value="YAJCTRNLCASE"/>
</dbReference>
<evidence type="ECO:0000256" key="4">
    <source>
        <dbReference type="ARBA" id="ARBA00022448"/>
    </source>
</evidence>
<keyword evidence="7" id="KW-0653">Protein transport</keyword>
<keyword evidence="10 11" id="KW-0472">Membrane</keyword>
<dbReference type="GO" id="GO:0015031">
    <property type="term" value="P:protein transport"/>
    <property type="evidence" value="ECO:0007669"/>
    <property type="project" value="UniProtKB-KW"/>
</dbReference>
<comment type="similarity">
    <text evidence="2">Belongs to the YajC family.</text>
</comment>
<evidence type="ECO:0000256" key="7">
    <source>
        <dbReference type="ARBA" id="ARBA00022927"/>
    </source>
</evidence>
<keyword evidence="5" id="KW-1003">Cell membrane</keyword>
<comment type="subcellular location">
    <subcellularLocation>
        <location evidence="1">Cell membrane</location>
        <topology evidence="1">Single-pass membrane protein</topology>
    </subcellularLocation>
</comment>
<dbReference type="AlphaFoldDB" id="A0A7H1AZG0"/>
<reference evidence="12 13" key="1">
    <citation type="submission" date="2020-09" db="EMBL/GenBank/DDBJ databases">
        <title>Genome sequence of the banana aphid, Pentalonia nigronervosa Coquerel (Hemiptera: Aphididae) and its symbionts.</title>
        <authorList>
            <person name="Mathers T.C."/>
            <person name="Mugford S.T."/>
            <person name="Hogenhout S.A."/>
            <person name="Tripathi L."/>
        </authorList>
    </citation>
    <scope>NUCLEOTIDE SEQUENCE [LARGE SCALE GENOMIC DNA]</scope>
    <source>
        <strain evidence="12">Ba4</strain>
    </source>
</reference>
<evidence type="ECO:0000256" key="5">
    <source>
        <dbReference type="ARBA" id="ARBA00022475"/>
    </source>
</evidence>
<keyword evidence="8 11" id="KW-1133">Transmembrane helix</keyword>
<dbReference type="EMBL" id="CP061275">
    <property type="protein sequence ID" value="QNS01865.1"/>
    <property type="molecule type" value="Genomic_DNA"/>
</dbReference>
<dbReference type="GO" id="GO:0005886">
    <property type="term" value="C:plasma membrane"/>
    <property type="evidence" value="ECO:0007669"/>
    <property type="project" value="UniProtKB-SubCell"/>
</dbReference>
<sequence>MNFFIHNAHAEVSKLSESNSYSIIFMLIIFLLVFYFMLFRPQYKKDKEHKDLINSLSQGDEVITHGGLLGKINKITKHGYVLLQLNMNTEIFIKKEFIASSLPRGTLKSLLV</sequence>
<evidence type="ECO:0000313" key="13">
    <source>
        <dbReference type="Proteomes" id="UP000516346"/>
    </source>
</evidence>
<proteinExistence type="inferred from homology"/>
<dbReference type="Pfam" id="PF02699">
    <property type="entry name" value="YajC"/>
    <property type="match status" value="1"/>
</dbReference>
<dbReference type="Proteomes" id="UP000516346">
    <property type="component" value="Chromosome"/>
</dbReference>
<dbReference type="PANTHER" id="PTHR33909:SF1">
    <property type="entry name" value="SEC TRANSLOCON ACCESSORY COMPLEX SUBUNIT YAJC"/>
    <property type="match status" value="1"/>
</dbReference>
<name>A0A7H1AZG0_9GAMM</name>
<evidence type="ECO:0000256" key="10">
    <source>
        <dbReference type="ARBA" id="ARBA00023136"/>
    </source>
</evidence>
<organism evidence="12 13">
    <name type="scientific">Buchnera aphidicola</name>
    <name type="common">Pentalonia nigronervosa</name>
    <dbReference type="NCBI Taxonomy" id="1309793"/>
    <lineage>
        <taxon>Bacteria</taxon>
        <taxon>Pseudomonadati</taxon>
        <taxon>Pseudomonadota</taxon>
        <taxon>Gammaproteobacteria</taxon>
        <taxon>Enterobacterales</taxon>
        <taxon>Erwiniaceae</taxon>
        <taxon>Buchnera</taxon>
    </lineage>
</organism>
<dbReference type="PANTHER" id="PTHR33909">
    <property type="entry name" value="SEC TRANSLOCON ACCESSORY COMPLEX SUBUNIT YAJC"/>
    <property type="match status" value="1"/>
</dbReference>
<evidence type="ECO:0000256" key="2">
    <source>
        <dbReference type="ARBA" id="ARBA00006742"/>
    </source>
</evidence>
<gene>
    <name evidence="12" type="primary">yajC</name>
    <name evidence="12" type="ORF">ICW73_00015</name>
</gene>
<dbReference type="InterPro" id="IPR003849">
    <property type="entry name" value="Preprotein_translocase_YajC"/>
</dbReference>
<keyword evidence="6 11" id="KW-0812">Transmembrane</keyword>
<dbReference type="NCBIfam" id="TIGR00739">
    <property type="entry name" value="yajC"/>
    <property type="match status" value="1"/>
</dbReference>
<evidence type="ECO:0000256" key="8">
    <source>
        <dbReference type="ARBA" id="ARBA00022989"/>
    </source>
</evidence>
<keyword evidence="4" id="KW-0813">Transport</keyword>
<evidence type="ECO:0000313" key="12">
    <source>
        <dbReference type="EMBL" id="QNS01865.1"/>
    </source>
</evidence>
<evidence type="ECO:0000256" key="6">
    <source>
        <dbReference type="ARBA" id="ARBA00022692"/>
    </source>
</evidence>
<evidence type="ECO:0000256" key="9">
    <source>
        <dbReference type="ARBA" id="ARBA00023010"/>
    </source>
</evidence>
<feature type="transmembrane region" description="Helical" evidence="11">
    <location>
        <begin position="20"/>
        <end position="39"/>
    </location>
</feature>
<evidence type="ECO:0000256" key="11">
    <source>
        <dbReference type="SAM" id="Phobius"/>
    </source>
</evidence>
<dbReference type="SMART" id="SM01323">
    <property type="entry name" value="YajC"/>
    <property type="match status" value="1"/>
</dbReference>
<evidence type="ECO:0000256" key="3">
    <source>
        <dbReference type="ARBA" id="ARBA00014962"/>
    </source>
</evidence>
<accession>A0A7H1AZG0</accession>